<evidence type="ECO:0000313" key="4">
    <source>
        <dbReference type="Proteomes" id="UP000737391"/>
    </source>
</evidence>
<keyword evidence="1" id="KW-0479">Metal-binding</keyword>
<comment type="caution">
    <text evidence="3">The sequence shown here is derived from an EMBL/GenBank/DDBJ whole genome shotgun (WGS) entry which is preliminary data.</text>
</comment>
<keyword evidence="2" id="KW-0460">Magnesium</keyword>
<evidence type="ECO:0000256" key="2">
    <source>
        <dbReference type="ARBA" id="ARBA00022842"/>
    </source>
</evidence>
<sequence length="378" mass="41428">MATPGIEPRIFRSTLGRLAIGPRNLHFTPHERKFASTASRMARPPIVADSSEGFKILCLSSRLRDFSKASTQNPVRIAMRDKHYNERSEIQNAAMKAGLDLIPNFSDRDNLVVVDYGTAQGANSIEPVKAISTLQDGAIASLIFEDTPFNDSGTLAKTVSDNFSNEDSKIQIVPSLVPLGFYQQVVPTGQADIGFSWSSFNYLENIPSVSLDATASPAEFAVARHKALATAAHTDLIKLLKLRAKETRSGGYFIAAIGGQAPEGETTPSKPGSQVLQAGLMRMVGEGKLALPELMQMALFPSHERTPKEVQAALNDETIAPLWEVESLEPKLIDQPAWHTYQAKIKANENERRSSEGIRSDRYYQCGLSFRLVLGRRA</sequence>
<keyword evidence="4" id="KW-1185">Reference proteome</keyword>
<dbReference type="InterPro" id="IPR005299">
    <property type="entry name" value="MeTrfase_7"/>
</dbReference>
<dbReference type="Proteomes" id="UP000737391">
    <property type="component" value="Unassembled WGS sequence"/>
</dbReference>
<dbReference type="OrthoDB" id="1523883at2759"/>
<reference evidence="3" key="1">
    <citation type="submission" date="2020-01" db="EMBL/GenBank/DDBJ databases">
        <title>Identification and distribution of gene clusters putatively required for synthesis of sphingolipid metabolism inhibitors in phylogenetically diverse species of the filamentous fungus Fusarium.</title>
        <authorList>
            <person name="Kim H.-S."/>
            <person name="Busman M."/>
            <person name="Brown D.W."/>
            <person name="Divon H."/>
            <person name="Uhlig S."/>
            <person name="Proctor R.H."/>
        </authorList>
    </citation>
    <scope>NUCLEOTIDE SEQUENCE</scope>
    <source>
        <strain evidence="3">NRRL 31653</strain>
    </source>
</reference>
<dbReference type="AlphaFoldDB" id="A0A9P5AYE5"/>
<dbReference type="PANTHER" id="PTHR31009">
    <property type="entry name" value="S-ADENOSYL-L-METHIONINE:CARBOXYL METHYLTRANSFERASE FAMILY PROTEIN"/>
    <property type="match status" value="1"/>
</dbReference>
<organism evidence="3 4">
    <name type="scientific">Fusarium agapanthi</name>
    <dbReference type="NCBI Taxonomy" id="1803897"/>
    <lineage>
        <taxon>Eukaryota</taxon>
        <taxon>Fungi</taxon>
        <taxon>Dikarya</taxon>
        <taxon>Ascomycota</taxon>
        <taxon>Pezizomycotina</taxon>
        <taxon>Sordariomycetes</taxon>
        <taxon>Hypocreomycetidae</taxon>
        <taxon>Hypocreales</taxon>
        <taxon>Nectriaceae</taxon>
        <taxon>Fusarium</taxon>
        <taxon>Fusarium fujikuroi species complex</taxon>
    </lineage>
</organism>
<gene>
    <name evidence="3" type="ORF">FAGAP_12773</name>
</gene>
<dbReference type="EMBL" id="LUFC02001438">
    <property type="protein sequence ID" value="KAF4474652.1"/>
    <property type="molecule type" value="Genomic_DNA"/>
</dbReference>
<proteinExistence type="predicted"/>
<dbReference type="Gene3D" id="1.10.1200.270">
    <property type="entry name" value="Methyltransferase, alpha-helical capping domain"/>
    <property type="match status" value="1"/>
</dbReference>
<dbReference type="InterPro" id="IPR042086">
    <property type="entry name" value="MeTrfase_capping"/>
</dbReference>
<protein>
    <submittedName>
        <fullName evidence="3">Fusarin C cluster-methyltransferase</fullName>
    </submittedName>
</protein>
<dbReference type="Gene3D" id="3.40.50.150">
    <property type="entry name" value="Vaccinia Virus protein VP39"/>
    <property type="match status" value="1"/>
</dbReference>
<dbReference type="GO" id="GO:0046872">
    <property type="term" value="F:metal ion binding"/>
    <property type="evidence" value="ECO:0007669"/>
    <property type="project" value="UniProtKB-KW"/>
</dbReference>
<evidence type="ECO:0000313" key="3">
    <source>
        <dbReference type="EMBL" id="KAF4474652.1"/>
    </source>
</evidence>
<name>A0A9P5AYE5_9HYPO</name>
<dbReference type="Pfam" id="PF03492">
    <property type="entry name" value="Methyltransf_7"/>
    <property type="match status" value="1"/>
</dbReference>
<evidence type="ECO:0000256" key="1">
    <source>
        <dbReference type="ARBA" id="ARBA00022723"/>
    </source>
</evidence>
<dbReference type="InterPro" id="IPR029063">
    <property type="entry name" value="SAM-dependent_MTases_sf"/>
</dbReference>
<dbReference type="SUPFAM" id="SSF53335">
    <property type="entry name" value="S-adenosyl-L-methionine-dependent methyltransferases"/>
    <property type="match status" value="1"/>
</dbReference>
<accession>A0A9P5AYE5</accession>
<dbReference type="GO" id="GO:0008168">
    <property type="term" value="F:methyltransferase activity"/>
    <property type="evidence" value="ECO:0007669"/>
    <property type="project" value="InterPro"/>
</dbReference>